<evidence type="ECO:0000313" key="2">
    <source>
        <dbReference type="EMBL" id="ATL90039.1"/>
    </source>
</evidence>
<dbReference type="AlphaFoldDB" id="A0A291TA89"/>
<feature type="chain" id="PRO_5039566985" evidence="1">
    <location>
        <begin position="24"/>
        <end position="657"/>
    </location>
</feature>
<dbReference type="Proteomes" id="UP000223709">
    <property type="component" value="Chromosome"/>
</dbReference>
<reference evidence="2 3" key="1">
    <citation type="submission" date="2017-10" db="EMBL/GenBank/DDBJ databases">
        <title>Complete Genome Sequence of Faecalibacterium prausnitzii isolated from the gut of healthy adult Indian.</title>
        <authorList>
            <person name="Bag S."/>
            <person name="Ghosh T.S."/>
            <person name="Das B."/>
        </authorList>
    </citation>
    <scope>NUCLEOTIDE SEQUENCE [LARGE SCALE GENOMIC DNA]</scope>
    <source>
        <strain evidence="2 3">Indica</strain>
    </source>
</reference>
<dbReference type="EMBL" id="CP023819">
    <property type="protein sequence ID" value="ATL90039.1"/>
    <property type="molecule type" value="Genomic_DNA"/>
</dbReference>
<proteinExistence type="predicted"/>
<feature type="signal peptide" evidence="1">
    <location>
        <begin position="1"/>
        <end position="23"/>
    </location>
</feature>
<dbReference type="RefSeq" id="WP_098923800.1">
    <property type="nucleotide sequence ID" value="NZ_CP023819.1"/>
</dbReference>
<gene>
    <name evidence="2" type="ORF">CRH10_06880</name>
</gene>
<evidence type="ECO:0000256" key="1">
    <source>
        <dbReference type="SAM" id="SignalP"/>
    </source>
</evidence>
<name>A0A291TA89_9FIRM</name>
<protein>
    <submittedName>
        <fullName evidence="2">Uncharacterized protein</fullName>
    </submittedName>
</protein>
<keyword evidence="1" id="KW-0732">Signal</keyword>
<organism evidence="2 3">
    <name type="scientific">Faecalibacterium prausnitzii</name>
    <dbReference type="NCBI Taxonomy" id="853"/>
    <lineage>
        <taxon>Bacteria</taxon>
        <taxon>Bacillati</taxon>
        <taxon>Bacillota</taxon>
        <taxon>Clostridia</taxon>
        <taxon>Eubacteriales</taxon>
        <taxon>Oscillospiraceae</taxon>
        <taxon>Faecalibacterium</taxon>
    </lineage>
</organism>
<sequence length="657" mass="71934">MNWKRVISGVLAAAMLSALPVQLLVSAEGAEAVGQADGWQELTTLEPLDESNTFFYSKDDQTFEKITHPEKDVKTADGIVDYLGDGAVAVVTDPEDAAYNAGDRGQNYAWSAVGYGDWLYVGTCYAAIGNTLSLMKSSLGDEYDDKVLAATFDALYNGTFFLAEEDGGRPKGVLVKINTKTGETKVLMSGSYNGYTPLFRNALEYHGKLYFCGSVGGGGIGFLPSIWQVDPATDECKPVYIGLNSVQDYAAAYQQGISVGIRGMCVYKDQLVISNVTMDAATGKSSAALLISSDPEKGFTQIADSDSLFNYPAYHYADSIYGGSIWDMAEFNGRLYVSICTGTEDNMPDDNTMQSFALVRGDQNADGTFTWTPVAGDQEKDGARYTFGIDPERTRSGAANLLVYNDHLYIGEYNDEEIALERILFAKTGKNADGQFGGGLDCRFINANLEQSVNLYRMDRDENMELVVGNATKMFPSGSLSGLGSGFGRSENQYIWRMQVYDGKLYVGTFDTSSMLECVGQFVNGNLLTRTPAQWKTQWDYLKALMKALQATDPDGNGNPDTLAQTIKFSYKFVFENITISNIASAIRLLNYMRRAKQGFDLYVSEDGVNFQTITVDGFGDPYNHGLRVFAATDQGLCLGTANPFYGTQVWIKRKDS</sequence>
<evidence type="ECO:0000313" key="3">
    <source>
        <dbReference type="Proteomes" id="UP000223709"/>
    </source>
</evidence>
<accession>A0A291TA89</accession>